<protein>
    <recommendedName>
        <fullName evidence="6">NAD(P)H-quinone oxidoreductase subunit 1, chloroplastic</fullName>
        <ecNumber evidence="6">7.1.1.-</ecNumber>
    </recommendedName>
    <alternativeName>
        <fullName evidence="6">NAD(P)H dehydrogenase subunit 1</fullName>
        <shortName evidence="6">NDH subunit 1</shortName>
    </alternativeName>
    <alternativeName>
        <fullName evidence="6">NADH-plastoquinone oxidoreductase subunit 1</fullName>
    </alternativeName>
</protein>
<comment type="catalytic activity">
    <reaction evidence="6 8">
        <text>a plastoquinone + NADPH + (n+1) H(+)(in) = a plastoquinol + NADP(+) + n H(+)(out)</text>
        <dbReference type="Rhea" id="RHEA:42612"/>
        <dbReference type="Rhea" id="RHEA-COMP:9561"/>
        <dbReference type="Rhea" id="RHEA-COMP:9562"/>
        <dbReference type="ChEBI" id="CHEBI:15378"/>
        <dbReference type="ChEBI" id="CHEBI:17757"/>
        <dbReference type="ChEBI" id="CHEBI:57783"/>
        <dbReference type="ChEBI" id="CHEBI:58349"/>
        <dbReference type="ChEBI" id="CHEBI:62192"/>
    </reaction>
</comment>
<dbReference type="GO" id="GO:0016655">
    <property type="term" value="F:oxidoreductase activity, acting on NAD(P)H, quinone or similar compound as acceptor"/>
    <property type="evidence" value="ECO:0007669"/>
    <property type="project" value="UniProtKB-UniRule"/>
</dbReference>
<geneLocation type="chloroplast" evidence="9"/>
<feature type="transmembrane region" description="Helical" evidence="6 8">
    <location>
        <begin position="36"/>
        <end position="60"/>
    </location>
</feature>
<keyword evidence="8 9" id="KW-0934">Plastid</keyword>
<keyword evidence="4 6" id="KW-1133">Transmembrane helix</keyword>
<dbReference type="InterPro" id="IPR018086">
    <property type="entry name" value="NADH_UbQ_OxRdtase_su1_CS"/>
</dbReference>
<dbReference type="GO" id="GO:0009060">
    <property type="term" value="P:aerobic respiration"/>
    <property type="evidence" value="ECO:0007669"/>
    <property type="project" value="TreeGrafter"/>
</dbReference>
<comment type="subunit">
    <text evidence="6 8">NDH is composed of at least 16 different subunits, 5 of which are encoded in the nucleus.</text>
</comment>
<dbReference type="EMBL" id="MN106253">
    <property type="protein sequence ID" value="QKD76130.1"/>
    <property type="molecule type" value="Genomic_DNA"/>
</dbReference>
<evidence type="ECO:0000256" key="2">
    <source>
        <dbReference type="ARBA" id="ARBA00010535"/>
    </source>
</evidence>
<feature type="transmembrane region" description="Helical" evidence="6 8">
    <location>
        <begin position="355"/>
        <end position="373"/>
    </location>
</feature>
<dbReference type="GO" id="GO:0048038">
    <property type="term" value="F:quinone binding"/>
    <property type="evidence" value="ECO:0007669"/>
    <property type="project" value="UniProtKB-UniRule"/>
</dbReference>
<name>A0A6M8B0H3_9ROSI</name>
<dbReference type="InterPro" id="IPR001694">
    <property type="entry name" value="NADH_UbQ_OxRdtase_su1/FPO"/>
</dbReference>
<sequence length="375" mass="41790">MILDLDTTEALDIREVQVINSFSGLESLNLNEVYRIIWILVSIFTLILGVVIGILVIVWLEREISAGIQQRIGPEYAGPLGVLQALADGTKLLFKENLFPSRGDTRFFSIGPSIAVISTLLSYSVIPFDYRLVLADLNIGIFLWIAISSIAPIGLLMSGYGSNNKYSFLGGLRAAAQSISYEIPLTLCVLSISLLSNSSSTVDIVEAQSKYGVWGWNLWRQPIGFIIFLISSLAECERLPFDLPEAEEELVAGYQTEYSGIKFGLFYVASYLNLLVSSLFVTVLYLGGWHFSIPYIFIPELFKINKNKVGGVFEAIIGILITLVKTYLFLFIPITTRWTLPRLRMDQLLNLGWKFLLPISLGNLLLTTSSQLFSL</sequence>
<feature type="transmembrane region" description="Helical" evidence="6 8">
    <location>
        <begin position="107"/>
        <end position="126"/>
    </location>
</feature>
<evidence type="ECO:0000256" key="1">
    <source>
        <dbReference type="ARBA" id="ARBA00004141"/>
    </source>
</evidence>
<comment type="catalytic activity">
    <reaction evidence="6 8">
        <text>a plastoquinone + NADH + (n+1) H(+)(in) = a plastoquinol + NAD(+) + n H(+)(out)</text>
        <dbReference type="Rhea" id="RHEA:42608"/>
        <dbReference type="Rhea" id="RHEA-COMP:9561"/>
        <dbReference type="Rhea" id="RHEA-COMP:9562"/>
        <dbReference type="ChEBI" id="CHEBI:15378"/>
        <dbReference type="ChEBI" id="CHEBI:17757"/>
        <dbReference type="ChEBI" id="CHEBI:57540"/>
        <dbReference type="ChEBI" id="CHEBI:57945"/>
        <dbReference type="ChEBI" id="CHEBI:62192"/>
    </reaction>
</comment>
<gene>
    <name evidence="6 9" type="primary">ndhA</name>
</gene>
<evidence type="ECO:0000256" key="8">
    <source>
        <dbReference type="RuleBase" id="RU000474"/>
    </source>
</evidence>
<dbReference type="GeneID" id="55750843"/>
<comment type="function">
    <text evidence="6">NDH shuttles electrons from NAD(P)H:plastoquinone, via FMN and iron-sulfur (Fe-S) centers, to quinones in the photosynthetic chain and possibly in a chloroplast respiratory chain. The immediate electron acceptor for the enzyme in this species is believed to be plastoquinone. Couples the redox reaction to proton translocation, and thus conserves the redox energy in a proton gradient.</text>
</comment>
<evidence type="ECO:0000256" key="5">
    <source>
        <dbReference type="ARBA" id="ARBA00023136"/>
    </source>
</evidence>
<keyword evidence="3 6" id="KW-0812">Transmembrane</keyword>
<dbReference type="RefSeq" id="YP_009862754.1">
    <property type="nucleotide sequence ID" value="NC_048998.1"/>
</dbReference>
<keyword evidence="6 8" id="KW-0521">NADP</keyword>
<dbReference type="PANTHER" id="PTHR11432:SF3">
    <property type="entry name" value="NADH-UBIQUINONE OXIDOREDUCTASE CHAIN 1"/>
    <property type="match status" value="1"/>
</dbReference>
<dbReference type="EC" id="7.1.1.-" evidence="6"/>
<organism evidence="9">
    <name type="scientific">Pellacalyx yunnanensis</name>
    <dbReference type="NCBI Taxonomy" id="98587"/>
    <lineage>
        <taxon>Eukaryota</taxon>
        <taxon>Viridiplantae</taxon>
        <taxon>Streptophyta</taxon>
        <taxon>Embryophyta</taxon>
        <taxon>Tracheophyta</taxon>
        <taxon>Spermatophyta</taxon>
        <taxon>Magnoliopsida</taxon>
        <taxon>eudicotyledons</taxon>
        <taxon>Gunneridae</taxon>
        <taxon>Pentapetalae</taxon>
        <taxon>rosids</taxon>
        <taxon>fabids</taxon>
        <taxon>Malpighiales</taxon>
        <taxon>Rhizophoraceae</taxon>
        <taxon>Pellacalyx</taxon>
    </lineage>
</organism>
<comment type="subcellular location">
    <subcellularLocation>
        <location evidence="7">Cell membrane</location>
        <topology evidence="7">Multi-pass membrane protein</topology>
    </subcellularLocation>
    <subcellularLocation>
        <location evidence="1">Membrane</location>
        <topology evidence="1">Multi-pass membrane protein</topology>
    </subcellularLocation>
    <subcellularLocation>
        <location evidence="6 8">Plastid</location>
        <location evidence="6 8">Chloroplast thylakoid membrane</location>
        <topology evidence="6 8">Multi-pass membrane protein</topology>
    </subcellularLocation>
</comment>
<keyword evidence="6 8" id="KW-1278">Translocase</keyword>
<feature type="transmembrane region" description="Helical" evidence="6 8">
    <location>
        <begin position="311"/>
        <end position="334"/>
    </location>
</feature>
<dbReference type="PROSITE" id="PS00667">
    <property type="entry name" value="COMPLEX1_ND1_1"/>
    <property type="match status" value="1"/>
</dbReference>
<evidence type="ECO:0000313" key="9">
    <source>
        <dbReference type="EMBL" id="QKD76130.1"/>
    </source>
</evidence>
<dbReference type="GO" id="GO:0019684">
    <property type="term" value="P:photosynthesis, light reaction"/>
    <property type="evidence" value="ECO:0007669"/>
    <property type="project" value="UniProtKB-UniRule"/>
</dbReference>
<dbReference type="PANTHER" id="PTHR11432">
    <property type="entry name" value="NADH DEHYDROGENASE SUBUNIT 1"/>
    <property type="match status" value="1"/>
</dbReference>
<feature type="transmembrane region" description="Helical" evidence="6 8">
    <location>
        <begin position="265"/>
        <end position="291"/>
    </location>
</feature>
<keyword evidence="6 8" id="KW-0874">Quinone</keyword>
<keyword evidence="5 6" id="KW-0472">Membrane</keyword>
<evidence type="ECO:0000256" key="3">
    <source>
        <dbReference type="ARBA" id="ARBA00022692"/>
    </source>
</evidence>
<dbReference type="PROSITE" id="PS00668">
    <property type="entry name" value="COMPLEX1_ND1_2"/>
    <property type="match status" value="1"/>
</dbReference>
<reference evidence="9" key="1">
    <citation type="journal article" date="2019" name="Mitochondrial DNA Part B Resour">
        <title>The complete chloroplast genome sequence of Pellacalyx yunnanensis: an endangered species in China.</title>
        <authorList>
            <person name="Zhang J."/>
            <person name="Li Y."/>
            <person name="Yuan X."/>
            <person name="Wang Y."/>
        </authorList>
    </citation>
    <scope>NUCLEOTIDE SEQUENCE</scope>
</reference>
<dbReference type="HAMAP" id="MF_01350">
    <property type="entry name" value="NDH1_NuoH"/>
    <property type="match status" value="1"/>
</dbReference>
<accession>A0A6M8B0H3</accession>
<keyword evidence="8 9" id="KW-0150">Chloroplast</keyword>
<dbReference type="Pfam" id="PF00146">
    <property type="entry name" value="NADHdh"/>
    <property type="match status" value="1"/>
</dbReference>
<evidence type="ECO:0000256" key="6">
    <source>
        <dbReference type="HAMAP-Rule" id="MF_01350"/>
    </source>
</evidence>
<feature type="transmembrane region" description="Helical" evidence="6 8">
    <location>
        <begin position="132"/>
        <end position="157"/>
    </location>
</feature>
<evidence type="ECO:0000256" key="7">
    <source>
        <dbReference type="RuleBase" id="RU000471"/>
    </source>
</evidence>
<dbReference type="GO" id="GO:0009535">
    <property type="term" value="C:chloroplast thylakoid membrane"/>
    <property type="evidence" value="ECO:0007669"/>
    <property type="project" value="UniProtKB-SubCell"/>
</dbReference>
<keyword evidence="6 7" id="KW-0520">NAD</keyword>
<dbReference type="GO" id="GO:0003954">
    <property type="term" value="F:NADH dehydrogenase activity"/>
    <property type="evidence" value="ECO:0007669"/>
    <property type="project" value="TreeGrafter"/>
</dbReference>
<dbReference type="GO" id="GO:0005886">
    <property type="term" value="C:plasma membrane"/>
    <property type="evidence" value="ECO:0007669"/>
    <property type="project" value="UniProtKB-SubCell"/>
</dbReference>
<keyword evidence="6 8" id="KW-0618">Plastoquinone</keyword>
<evidence type="ECO:0000256" key="4">
    <source>
        <dbReference type="ARBA" id="ARBA00022989"/>
    </source>
</evidence>
<proteinExistence type="inferred from homology"/>
<comment type="similarity">
    <text evidence="2 6 7">Belongs to the complex I subunit 1 family.</text>
</comment>
<dbReference type="NCBIfam" id="NF004741">
    <property type="entry name" value="PRK06076.1-2"/>
    <property type="match status" value="1"/>
</dbReference>
<dbReference type="AlphaFoldDB" id="A0A6M8B0H3"/>
<keyword evidence="6 8" id="KW-0793">Thylakoid</keyword>